<dbReference type="Proteomes" id="UP000054564">
    <property type="component" value="Unassembled WGS sequence"/>
</dbReference>
<dbReference type="AlphaFoldDB" id="A0A0L0UM54"/>
<evidence type="ECO:0000313" key="2">
    <source>
        <dbReference type="EMBL" id="KNE88035.1"/>
    </source>
</evidence>
<evidence type="ECO:0000256" key="1">
    <source>
        <dbReference type="SAM" id="SignalP"/>
    </source>
</evidence>
<reference evidence="3" key="1">
    <citation type="submission" date="2014-03" db="EMBL/GenBank/DDBJ databases">
        <title>The Genome Sequence of Puccinia striiformis f. sp. tritici PST-78.</title>
        <authorList>
            <consortium name="The Broad Institute Genome Sequencing Platform"/>
            <person name="Cuomo C."/>
            <person name="Hulbert S."/>
            <person name="Chen X."/>
            <person name="Walker B."/>
            <person name="Young S.K."/>
            <person name="Zeng Q."/>
            <person name="Gargeya S."/>
            <person name="Fitzgerald M."/>
            <person name="Haas B."/>
            <person name="Abouelleil A."/>
            <person name="Alvarado L."/>
            <person name="Arachchi H.M."/>
            <person name="Berlin A.M."/>
            <person name="Chapman S.B."/>
            <person name="Goldberg J."/>
            <person name="Griggs A."/>
            <person name="Gujja S."/>
            <person name="Hansen M."/>
            <person name="Howarth C."/>
            <person name="Imamovic A."/>
            <person name="Larimer J."/>
            <person name="McCowan C."/>
            <person name="Montmayeur A."/>
            <person name="Murphy C."/>
            <person name="Neiman D."/>
            <person name="Pearson M."/>
            <person name="Priest M."/>
            <person name="Roberts A."/>
            <person name="Saif S."/>
            <person name="Shea T."/>
            <person name="Sisk P."/>
            <person name="Sykes S."/>
            <person name="Wortman J."/>
            <person name="Nusbaum C."/>
            <person name="Birren B."/>
        </authorList>
    </citation>
    <scope>NUCLEOTIDE SEQUENCE [LARGE SCALE GENOMIC DNA]</scope>
    <source>
        <strain evidence="3">race PST-78</strain>
    </source>
</reference>
<keyword evidence="3" id="KW-1185">Reference proteome</keyword>
<feature type="non-terminal residue" evidence="2">
    <location>
        <position position="98"/>
    </location>
</feature>
<dbReference type="EMBL" id="AJIL01003346">
    <property type="protein sequence ID" value="KNE88035.1"/>
    <property type="molecule type" value="Genomic_DNA"/>
</dbReference>
<keyword evidence="1" id="KW-0732">Signal</keyword>
<proteinExistence type="predicted"/>
<accession>A0A0L0UM54</accession>
<gene>
    <name evidence="2" type="ORF">PSTG_18570</name>
</gene>
<feature type="chain" id="PRO_5005549122" evidence="1">
    <location>
        <begin position="21"/>
        <end position="98"/>
    </location>
</feature>
<feature type="non-terminal residue" evidence="2">
    <location>
        <position position="1"/>
    </location>
</feature>
<sequence>PMRVLLSLMVLSLVARLQLALPTTTRILPMRSSLVLMLRLSDKAIVRVLGSRRMSLVLLTPTRILVLVLIPSIESMLVLRIQLSLQTKTRPLAAHMPV</sequence>
<organism evidence="2 3">
    <name type="scientific">Puccinia striiformis f. sp. tritici PST-78</name>
    <dbReference type="NCBI Taxonomy" id="1165861"/>
    <lineage>
        <taxon>Eukaryota</taxon>
        <taxon>Fungi</taxon>
        <taxon>Dikarya</taxon>
        <taxon>Basidiomycota</taxon>
        <taxon>Pucciniomycotina</taxon>
        <taxon>Pucciniomycetes</taxon>
        <taxon>Pucciniales</taxon>
        <taxon>Pucciniaceae</taxon>
        <taxon>Puccinia</taxon>
    </lineage>
</organism>
<evidence type="ECO:0000313" key="3">
    <source>
        <dbReference type="Proteomes" id="UP000054564"/>
    </source>
</evidence>
<name>A0A0L0UM54_9BASI</name>
<comment type="caution">
    <text evidence="2">The sequence shown here is derived from an EMBL/GenBank/DDBJ whole genome shotgun (WGS) entry which is preliminary data.</text>
</comment>
<feature type="signal peptide" evidence="1">
    <location>
        <begin position="1"/>
        <end position="20"/>
    </location>
</feature>
<protein>
    <submittedName>
        <fullName evidence="2">Uncharacterized protein</fullName>
    </submittedName>
</protein>